<evidence type="ECO:0000313" key="9">
    <source>
        <dbReference type="Proteomes" id="UP000321947"/>
    </source>
</evidence>
<dbReference type="Gene3D" id="3.40.50.2000">
    <property type="entry name" value="Glycogen Phosphorylase B"/>
    <property type="match status" value="3"/>
</dbReference>
<evidence type="ECO:0000256" key="3">
    <source>
        <dbReference type="ARBA" id="ARBA00022679"/>
    </source>
</evidence>
<dbReference type="Pfam" id="PF00201">
    <property type="entry name" value="UDPGT"/>
    <property type="match status" value="1"/>
</dbReference>
<comment type="caution">
    <text evidence="6">The sequence shown here is derived from an EMBL/GenBank/DDBJ whole genome shotgun (WGS) entry which is preliminary data.</text>
</comment>
<dbReference type="CDD" id="cd03784">
    <property type="entry name" value="GT1_Gtf-like"/>
    <property type="match status" value="1"/>
</dbReference>
<dbReference type="PANTHER" id="PTHR11926">
    <property type="entry name" value="GLUCOSYL/GLUCURONOSYL TRANSFERASES"/>
    <property type="match status" value="1"/>
</dbReference>
<dbReference type="Proteomes" id="UP000321393">
    <property type="component" value="Unassembled WGS sequence"/>
</dbReference>
<keyword evidence="4" id="KW-0328">Glycosyltransferase</keyword>
<dbReference type="PANTHER" id="PTHR11926:SF1498">
    <property type="entry name" value="GLYCOSYLTRANSFERASE"/>
    <property type="match status" value="1"/>
</dbReference>
<dbReference type="SUPFAM" id="SSF53756">
    <property type="entry name" value="UDP-Glycosyltransferase/glycogen phosphorylase"/>
    <property type="match status" value="1"/>
</dbReference>
<reference evidence="8 9" key="1">
    <citation type="submission" date="2019-08" db="EMBL/GenBank/DDBJ databases">
        <title>Draft genome sequences of two oriental melons (Cucumis melo L. var makuwa).</title>
        <authorList>
            <person name="Kwon S.-Y."/>
        </authorList>
    </citation>
    <scope>NUCLEOTIDE SEQUENCE [LARGE SCALE GENOMIC DNA]</scope>
    <source>
        <strain evidence="9">cv. Chang Bougi</strain>
        <strain evidence="8">cv. SW 3</strain>
        <tissue evidence="6">Leaf</tissue>
    </source>
</reference>
<keyword evidence="3 4" id="KW-0808">Transferase</keyword>
<comment type="pathway">
    <text evidence="1">Secondary metabolite biosynthesis; terpenoid biosynthesis.</text>
</comment>
<dbReference type="FunFam" id="3.40.50.2000:FF:000027">
    <property type="entry name" value="Glycosyltransferase"/>
    <property type="match status" value="1"/>
</dbReference>
<sequence length="418" mass="46855">MGYGISQNERPHAICFPFPAQGHVTPMLNVAKLLHHRGFYITFVNTEYNHRRLLQSRGPDSLDGLPDFQFKTIPDGLPYSEANSTQDIPALCTSVNKTCLAPFCDLISQINFNASTSSNATPQVSCIVTDAAAFFSFSAAKQFKIPFAMFYTASACSYLGYLQYPKLMKQGLVPLKVASTLPSSDPHHYTLGPLHMMVKQIENEKTRAIGSNLWVEESECIEWLNSKEPNSVVYVNFGSITVMTKQQLIEFAWGLANSKKPFLWITRPDLIVGDSAILPHEFVTQTKDRSLIASWCCQEQVLEHPSIGGFLTHSGWNSTIESISAGVPMLCWPFFSDQQTNCCYCCTEWGIGMEIDNNVKRNELEELVRELMDGEKGKKMKENVMNLKSKAEEAYKLGGCAWKQLDKLIEEVLLSKAK</sequence>
<evidence type="ECO:0000256" key="1">
    <source>
        <dbReference type="ARBA" id="ARBA00004721"/>
    </source>
</evidence>
<evidence type="ECO:0000313" key="6">
    <source>
        <dbReference type="EMBL" id="KAA0031471.1"/>
    </source>
</evidence>
<dbReference type="GO" id="GO:0080043">
    <property type="term" value="F:quercetin 3-O-glucosyltransferase activity"/>
    <property type="evidence" value="ECO:0007669"/>
    <property type="project" value="TreeGrafter"/>
</dbReference>
<dbReference type="GO" id="GO:0080044">
    <property type="term" value="F:quercetin 7-O-glucosyltransferase activity"/>
    <property type="evidence" value="ECO:0007669"/>
    <property type="project" value="TreeGrafter"/>
</dbReference>
<evidence type="ECO:0000313" key="8">
    <source>
        <dbReference type="Proteomes" id="UP000321393"/>
    </source>
</evidence>
<evidence type="ECO:0000256" key="4">
    <source>
        <dbReference type="RuleBase" id="RU003718"/>
    </source>
</evidence>
<dbReference type="PROSITE" id="PS00375">
    <property type="entry name" value="UDPGT"/>
    <property type="match status" value="1"/>
</dbReference>
<proteinExistence type="inferred from homology"/>
<protein>
    <recommendedName>
        <fullName evidence="5">Glycosyltransferase</fullName>
        <ecNumber evidence="5">2.4.1.-</ecNumber>
    </recommendedName>
</protein>
<accession>A0A5A7SPK2</accession>
<comment type="similarity">
    <text evidence="2 4">Belongs to the UDP-glycosyltransferase family.</text>
</comment>
<organism evidence="6 8">
    <name type="scientific">Cucumis melo var. makuwa</name>
    <name type="common">Oriental melon</name>
    <dbReference type="NCBI Taxonomy" id="1194695"/>
    <lineage>
        <taxon>Eukaryota</taxon>
        <taxon>Viridiplantae</taxon>
        <taxon>Streptophyta</taxon>
        <taxon>Embryophyta</taxon>
        <taxon>Tracheophyta</taxon>
        <taxon>Spermatophyta</taxon>
        <taxon>Magnoliopsida</taxon>
        <taxon>eudicotyledons</taxon>
        <taxon>Gunneridae</taxon>
        <taxon>Pentapetalae</taxon>
        <taxon>rosids</taxon>
        <taxon>fabids</taxon>
        <taxon>Cucurbitales</taxon>
        <taxon>Cucurbitaceae</taxon>
        <taxon>Benincaseae</taxon>
        <taxon>Cucumis</taxon>
    </lineage>
</organism>
<dbReference type="OrthoDB" id="5835829at2759"/>
<name>A0A5A7SPK2_CUCMM</name>
<gene>
    <name evidence="7" type="ORF">E5676_scaffold13G002340</name>
    <name evidence="6" type="ORF">E6C27_scaffold139G002310</name>
</gene>
<dbReference type="InterPro" id="IPR002213">
    <property type="entry name" value="UDP_glucos_trans"/>
</dbReference>
<dbReference type="AlphaFoldDB" id="A0A5A7SPK2"/>
<dbReference type="InterPro" id="IPR035595">
    <property type="entry name" value="UDP_glycos_trans_CS"/>
</dbReference>
<dbReference type="EMBL" id="SSTE01022915">
    <property type="protein sequence ID" value="KAA0031471.1"/>
    <property type="molecule type" value="Genomic_DNA"/>
</dbReference>
<dbReference type="EMBL" id="SSTD01013385">
    <property type="protein sequence ID" value="TYK06924.1"/>
    <property type="molecule type" value="Genomic_DNA"/>
</dbReference>
<dbReference type="EC" id="2.4.1.-" evidence="5"/>
<evidence type="ECO:0000256" key="2">
    <source>
        <dbReference type="ARBA" id="ARBA00009995"/>
    </source>
</evidence>
<dbReference type="Proteomes" id="UP000321947">
    <property type="component" value="Unassembled WGS sequence"/>
</dbReference>
<evidence type="ECO:0000256" key="5">
    <source>
        <dbReference type="RuleBase" id="RU362057"/>
    </source>
</evidence>
<evidence type="ECO:0000313" key="7">
    <source>
        <dbReference type="EMBL" id="TYK06924.1"/>
    </source>
</evidence>